<protein>
    <recommendedName>
        <fullName evidence="4">Excreted virulence factor EspC, type VII ESX diderm</fullName>
    </recommendedName>
</protein>
<accession>A0A1H0N8R2</accession>
<reference evidence="3" key="1">
    <citation type="submission" date="2016-10" db="EMBL/GenBank/DDBJ databases">
        <authorList>
            <person name="Varghese N."/>
            <person name="Submissions S."/>
        </authorList>
    </citation>
    <scope>NUCLEOTIDE SEQUENCE [LARGE SCALE GENOMIC DNA]</scope>
    <source>
        <strain evidence="3">DSM 46732</strain>
    </source>
</reference>
<dbReference type="STRING" id="405564.SAMN04487905_10134"/>
<dbReference type="OrthoDB" id="5192082at2"/>
<name>A0A1H0N8R2_9ACTN</name>
<dbReference type="SUPFAM" id="SSF140453">
    <property type="entry name" value="EsxAB dimer-like"/>
    <property type="match status" value="1"/>
</dbReference>
<organism evidence="2 3">
    <name type="scientific">Actinopolyspora xinjiangensis</name>
    <dbReference type="NCBI Taxonomy" id="405564"/>
    <lineage>
        <taxon>Bacteria</taxon>
        <taxon>Bacillati</taxon>
        <taxon>Actinomycetota</taxon>
        <taxon>Actinomycetes</taxon>
        <taxon>Actinopolysporales</taxon>
        <taxon>Actinopolysporaceae</taxon>
        <taxon>Actinopolyspora</taxon>
    </lineage>
</organism>
<sequence length="92" mass="9297">MSGTHVDPDELTGLANKLRSAATSLDDTPSPPPAPDVGEATEAVAGAMALLTSSTAGIVEGLGAAGDAVAEGRDLYEKTDRCNAERFNQQPG</sequence>
<dbReference type="EMBL" id="FNJR01000001">
    <property type="protein sequence ID" value="SDO88855.1"/>
    <property type="molecule type" value="Genomic_DNA"/>
</dbReference>
<proteinExistence type="predicted"/>
<dbReference type="Proteomes" id="UP000199497">
    <property type="component" value="Unassembled WGS sequence"/>
</dbReference>
<dbReference type="RefSeq" id="WP_092595964.1">
    <property type="nucleotide sequence ID" value="NZ_FNJR01000001.1"/>
</dbReference>
<dbReference type="InterPro" id="IPR036689">
    <property type="entry name" value="ESAT-6-like_sf"/>
</dbReference>
<keyword evidence="3" id="KW-1185">Reference proteome</keyword>
<evidence type="ECO:0000313" key="3">
    <source>
        <dbReference type="Proteomes" id="UP000199497"/>
    </source>
</evidence>
<evidence type="ECO:0000256" key="1">
    <source>
        <dbReference type="SAM" id="MobiDB-lite"/>
    </source>
</evidence>
<dbReference type="AlphaFoldDB" id="A0A1H0N8R2"/>
<evidence type="ECO:0000313" key="2">
    <source>
        <dbReference type="EMBL" id="SDO88855.1"/>
    </source>
</evidence>
<feature type="region of interest" description="Disordered" evidence="1">
    <location>
        <begin position="1"/>
        <end position="39"/>
    </location>
</feature>
<gene>
    <name evidence="2" type="ORF">SAMN04487905_10134</name>
</gene>
<evidence type="ECO:0008006" key="4">
    <source>
        <dbReference type="Google" id="ProtNLM"/>
    </source>
</evidence>